<dbReference type="PANTHER" id="PTHR33570">
    <property type="entry name" value="4-CARBOXYMUCONOLACTONE DECARBOXYLASE FAMILY PROTEIN"/>
    <property type="match status" value="1"/>
</dbReference>
<accession>A0A0Q2SKQ6</accession>
<keyword evidence="3" id="KW-1185">Reference proteome</keyword>
<dbReference type="Gene3D" id="1.20.1290.10">
    <property type="entry name" value="AhpD-like"/>
    <property type="match status" value="1"/>
</dbReference>
<reference evidence="2 3" key="1">
    <citation type="submission" date="2015-08" db="EMBL/GenBank/DDBJ databases">
        <title>Antibacterial properties of a collection of Vibrionaceae strains.</title>
        <authorList>
            <person name="Giubergia S."/>
        </authorList>
    </citation>
    <scope>NUCLEOTIDE SEQUENCE [LARGE SCALE GENOMIC DNA]</scope>
    <source>
        <strain evidence="2 3">S0821</strain>
    </source>
</reference>
<evidence type="ECO:0000313" key="2">
    <source>
        <dbReference type="EMBL" id="KQH88171.1"/>
    </source>
</evidence>
<dbReference type="RefSeq" id="WP_055465170.1">
    <property type="nucleotide sequence ID" value="NZ_LKHS01000001.1"/>
</dbReference>
<dbReference type="InParanoid" id="A0A0Q2SKQ6"/>
<dbReference type="Pfam" id="PF02627">
    <property type="entry name" value="CMD"/>
    <property type="match status" value="2"/>
</dbReference>
<sequence length="212" mass="22618">MNHPTEQALTNQERAILPIAAFTASGQIECLKNSLEHGLDAGLTVNAIKAVLVQLYAYAGFPRSLNGLGAFMAVLESRKQRSIVDENGEDGLAMVPGDSLAVGTRHQTQLVGQAVTGALFEFAPAIDAYLKAHLFGDIFQSDVLSWKERELATIAALANMSGVNAQLQAHYGIAMNNGVTAKQLDEFIDVIRDTCGERVAANAADVLNAARH</sequence>
<organism evidence="2 3">
    <name type="scientific">Vibrio furnissii</name>
    <dbReference type="NCBI Taxonomy" id="29494"/>
    <lineage>
        <taxon>Bacteria</taxon>
        <taxon>Pseudomonadati</taxon>
        <taxon>Pseudomonadota</taxon>
        <taxon>Gammaproteobacteria</taxon>
        <taxon>Vibrionales</taxon>
        <taxon>Vibrionaceae</taxon>
        <taxon>Vibrio</taxon>
    </lineage>
</organism>
<feature type="domain" description="Carboxymuconolactone decarboxylase-like" evidence="1">
    <location>
        <begin position="124"/>
        <end position="207"/>
    </location>
</feature>
<dbReference type="SUPFAM" id="SSF69118">
    <property type="entry name" value="AhpD-like"/>
    <property type="match status" value="1"/>
</dbReference>
<dbReference type="EMBL" id="LKHS01000001">
    <property type="protein sequence ID" value="KQH88171.1"/>
    <property type="molecule type" value="Genomic_DNA"/>
</dbReference>
<name>A0A0Q2SKQ6_VIBFU</name>
<feature type="domain" description="Carboxymuconolactone decarboxylase-like" evidence="1">
    <location>
        <begin position="6"/>
        <end position="70"/>
    </location>
</feature>
<comment type="caution">
    <text evidence="2">The sequence shown here is derived from an EMBL/GenBank/DDBJ whole genome shotgun (WGS) entry which is preliminary data.</text>
</comment>
<proteinExistence type="predicted"/>
<dbReference type="Proteomes" id="UP000051221">
    <property type="component" value="Unassembled WGS sequence"/>
</dbReference>
<dbReference type="InterPro" id="IPR003779">
    <property type="entry name" value="CMD-like"/>
</dbReference>
<evidence type="ECO:0000259" key="1">
    <source>
        <dbReference type="Pfam" id="PF02627"/>
    </source>
</evidence>
<protein>
    <submittedName>
        <fullName evidence="2">4-carboxymuconolactone decarboxylase</fullName>
    </submittedName>
</protein>
<dbReference type="GO" id="GO:0051920">
    <property type="term" value="F:peroxiredoxin activity"/>
    <property type="evidence" value="ECO:0007669"/>
    <property type="project" value="InterPro"/>
</dbReference>
<gene>
    <name evidence="2" type="ORF">AMR76_02480</name>
</gene>
<dbReference type="InterPro" id="IPR052512">
    <property type="entry name" value="4CMD/NDH-1_regulator"/>
</dbReference>
<dbReference type="InterPro" id="IPR029032">
    <property type="entry name" value="AhpD-like"/>
</dbReference>
<dbReference type="AlphaFoldDB" id="A0A0Q2SKQ6"/>
<evidence type="ECO:0000313" key="3">
    <source>
        <dbReference type="Proteomes" id="UP000051221"/>
    </source>
</evidence>
<dbReference type="PANTHER" id="PTHR33570:SF2">
    <property type="entry name" value="CARBOXYMUCONOLACTONE DECARBOXYLASE-LIKE DOMAIN-CONTAINING PROTEIN"/>
    <property type="match status" value="1"/>
</dbReference>